<sequence length="400" mass="41928">MAIHARKFLPPWAVILLSMVLGVAAGMVLGEDAARLQPLGDLFVALIRMVVMPVIFVSLVCAVTSLHDLTRMRRIACKALAIYCGTMMLSAALTMSLAEAFDIGRGLSYARQAEVPGAAMDWSYLMPANPVQAMAQGQVMPVMLFALLFGIAINLSGEAGRPVAHFFESLNHVIFRLVGMLLRYAPIGVFALMAAVSATCGLDMLSQLGALVGTLYLACLLMLTVVYGTLLGLAGLNPLPFMTKMIPVQLFAFSSCSSNASLPMTLETANRLGVPRAISAFVLPLGSTVNMNGLAIYLGAVAIFAANAAGVELSWMQKAMVMLTVTFGALGAAGMPGTGLIVMSLVLTSVGLPLEVIAAVAAVDRIIDMINTSTNVSGDALAAVLVAKSEADFDREAYSA</sequence>
<protein>
    <submittedName>
        <fullName evidence="9">Na+/H+-dicarboxylate symporter</fullName>
    </submittedName>
</protein>
<dbReference type="GO" id="GO:0006835">
    <property type="term" value="P:dicarboxylic acid transport"/>
    <property type="evidence" value="ECO:0007669"/>
    <property type="project" value="TreeGrafter"/>
</dbReference>
<evidence type="ECO:0000256" key="8">
    <source>
        <dbReference type="SAM" id="Phobius"/>
    </source>
</evidence>
<feature type="transmembrane region" description="Helical" evidence="8">
    <location>
        <begin position="215"/>
        <end position="236"/>
    </location>
</feature>
<dbReference type="PRINTS" id="PR00173">
    <property type="entry name" value="EDTRNSPORT"/>
</dbReference>
<evidence type="ECO:0000256" key="6">
    <source>
        <dbReference type="ARBA" id="ARBA00022989"/>
    </source>
</evidence>
<feature type="transmembrane region" description="Helical" evidence="8">
    <location>
        <begin position="75"/>
        <end position="98"/>
    </location>
</feature>
<accession>A0A4R7B969</accession>
<keyword evidence="10" id="KW-1185">Reference proteome</keyword>
<evidence type="ECO:0000256" key="5">
    <source>
        <dbReference type="ARBA" id="ARBA00022847"/>
    </source>
</evidence>
<proteinExistence type="predicted"/>
<keyword evidence="2" id="KW-0813">Transport</keyword>
<dbReference type="Pfam" id="PF00375">
    <property type="entry name" value="SDF"/>
    <property type="match status" value="1"/>
</dbReference>
<dbReference type="GO" id="GO:0005886">
    <property type="term" value="C:plasma membrane"/>
    <property type="evidence" value="ECO:0007669"/>
    <property type="project" value="UniProtKB-SubCell"/>
</dbReference>
<evidence type="ECO:0000256" key="7">
    <source>
        <dbReference type="ARBA" id="ARBA00023136"/>
    </source>
</evidence>
<dbReference type="Proteomes" id="UP000295611">
    <property type="component" value="Unassembled WGS sequence"/>
</dbReference>
<organism evidence="9 10">
    <name type="scientific">Paludibacterium purpuratum</name>
    <dbReference type="NCBI Taxonomy" id="1144873"/>
    <lineage>
        <taxon>Bacteria</taxon>
        <taxon>Pseudomonadati</taxon>
        <taxon>Pseudomonadota</taxon>
        <taxon>Betaproteobacteria</taxon>
        <taxon>Neisseriales</taxon>
        <taxon>Chromobacteriaceae</taxon>
        <taxon>Paludibacterium</taxon>
    </lineage>
</organism>
<name>A0A4R7B969_9NEIS</name>
<dbReference type="InterPro" id="IPR001991">
    <property type="entry name" value="Na-dicarboxylate_symporter"/>
</dbReference>
<evidence type="ECO:0000313" key="9">
    <source>
        <dbReference type="EMBL" id="TDR81420.1"/>
    </source>
</evidence>
<dbReference type="RefSeq" id="WP_243729301.1">
    <property type="nucleotide sequence ID" value="NZ_SNZP01000003.1"/>
</dbReference>
<keyword evidence="6 8" id="KW-1133">Transmembrane helix</keyword>
<dbReference type="EMBL" id="SNZP01000003">
    <property type="protein sequence ID" value="TDR81420.1"/>
    <property type="molecule type" value="Genomic_DNA"/>
</dbReference>
<reference evidence="9 10" key="1">
    <citation type="submission" date="2019-03" db="EMBL/GenBank/DDBJ databases">
        <title>Genomic Encyclopedia of Type Strains, Phase III (KMG-III): the genomes of soil and plant-associated and newly described type strains.</title>
        <authorList>
            <person name="Whitman W."/>
        </authorList>
    </citation>
    <scope>NUCLEOTIDE SEQUENCE [LARGE SCALE GENOMIC DNA]</scope>
    <source>
        <strain evidence="9 10">CECT 8976</strain>
    </source>
</reference>
<comment type="caution">
    <text evidence="9">The sequence shown here is derived from an EMBL/GenBank/DDBJ whole genome shotgun (WGS) entry which is preliminary data.</text>
</comment>
<dbReference type="AlphaFoldDB" id="A0A4R7B969"/>
<feature type="transmembrane region" description="Helical" evidence="8">
    <location>
        <begin position="173"/>
        <end position="195"/>
    </location>
</feature>
<feature type="transmembrane region" description="Helical" evidence="8">
    <location>
        <begin position="12"/>
        <end position="30"/>
    </location>
</feature>
<dbReference type="InterPro" id="IPR036458">
    <property type="entry name" value="Na:dicarbo_symporter_sf"/>
</dbReference>
<keyword evidence="3" id="KW-1003">Cell membrane</keyword>
<evidence type="ECO:0000256" key="2">
    <source>
        <dbReference type="ARBA" id="ARBA00022448"/>
    </source>
</evidence>
<dbReference type="PANTHER" id="PTHR42865:SF7">
    <property type="entry name" value="PROTON_GLUTAMATE-ASPARTATE SYMPORTER"/>
    <property type="match status" value="1"/>
</dbReference>
<keyword evidence="4 8" id="KW-0812">Transmembrane</keyword>
<feature type="transmembrane region" description="Helical" evidence="8">
    <location>
        <begin position="133"/>
        <end position="153"/>
    </location>
</feature>
<dbReference type="SUPFAM" id="SSF118215">
    <property type="entry name" value="Proton glutamate symport protein"/>
    <property type="match status" value="1"/>
</dbReference>
<feature type="transmembrane region" description="Helical" evidence="8">
    <location>
        <begin position="341"/>
        <end position="363"/>
    </location>
</feature>
<evidence type="ECO:0000256" key="3">
    <source>
        <dbReference type="ARBA" id="ARBA00022475"/>
    </source>
</evidence>
<gene>
    <name evidence="9" type="ORF">DFP86_10373</name>
</gene>
<evidence type="ECO:0000256" key="1">
    <source>
        <dbReference type="ARBA" id="ARBA00004651"/>
    </source>
</evidence>
<dbReference type="GO" id="GO:0015293">
    <property type="term" value="F:symporter activity"/>
    <property type="evidence" value="ECO:0007669"/>
    <property type="project" value="UniProtKB-KW"/>
</dbReference>
<feature type="transmembrane region" description="Helical" evidence="8">
    <location>
        <begin position="42"/>
        <end position="63"/>
    </location>
</feature>
<keyword evidence="5" id="KW-0769">Symport</keyword>
<dbReference type="InterPro" id="IPR018107">
    <property type="entry name" value="Na-dicarboxylate_symporter_CS"/>
</dbReference>
<feature type="transmembrane region" description="Helical" evidence="8">
    <location>
        <begin position="278"/>
        <end position="307"/>
    </location>
</feature>
<keyword evidence="7 8" id="KW-0472">Membrane</keyword>
<dbReference type="PROSITE" id="PS00713">
    <property type="entry name" value="NA_DICARBOXYL_SYMP_1"/>
    <property type="match status" value="1"/>
</dbReference>
<evidence type="ECO:0000313" key="10">
    <source>
        <dbReference type="Proteomes" id="UP000295611"/>
    </source>
</evidence>
<dbReference type="Gene3D" id="1.10.3860.10">
    <property type="entry name" value="Sodium:dicarboxylate symporter"/>
    <property type="match status" value="1"/>
</dbReference>
<comment type="subcellular location">
    <subcellularLocation>
        <location evidence="1">Cell membrane</location>
        <topology evidence="1">Multi-pass membrane protein</topology>
    </subcellularLocation>
</comment>
<dbReference type="PANTHER" id="PTHR42865">
    <property type="entry name" value="PROTON/GLUTAMATE-ASPARTATE SYMPORTER"/>
    <property type="match status" value="1"/>
</dbReference>
<evidence type="ECO:0000256" key="4">
    <source>
        <dbReference type="ARBA" id="ARBA00022692"/>
    </source>
</evidence>